<sequence>MVTTAWCLSEVILHDVATDIFSLGERARSRAMPLDASPAPTCASDASDHSMDQPIVFKQRMMLEAASPAPTCASDASDYSVDQPILFKQRAVGRVLRLSDSKLNLTMNPQSVSLKGTRLIFRHVAYLRTLRLSAGMVLKVERALRAVRFSAPVTIKELSLIQSKTKWTKEKLSKILSSLASLLRLCDVQCLNLTEHRMEPQSLTVLLCHQDPLTIRLSKETLQQLVVMVYNTQEEEFTHSFLQKVGGDLESCSLNWEMIQYFLQYHTLTVDFRKSKIKQQNSRELLSVLDRVQIRRLSSSFLLSIIREIYETGSAHCVFSLLNSTQNCINLNSRELDSVHCAALRFILQHSSTAVSLSLLWTSIPEGELENIVPLLNHVSNLSVDRLLLLRLLHCCSVPELQQGAAAALLSALQHRLDFSCSSTLDLTEHTQTHTLSSEDYRVISTVIQRASTHTQLILQDCEIEEAGVEQLFSVLHTVRLHCSKALLLQFITLVHVESELECVMRAASLSQALSEELDLSQTQLDLQACRTLALFLDHSEGLSELDLSHCQITDHCLELLLPHLHKTCILDLSHNEITNISAKRIYDIVSVNSSIQTVRLFNNRITDRQLFLSDQRFEIW</sequence>
<dbReference type="Pfam" id="PF13516">
    <property type="entry name" value="LRR_6"/>
    <property type="match status" value="1"/>
</dbReference>
<evidence type="ECO:0000313" key="1">
    <source>
        <dbReference type="EMBL" id="KAG9259719.1"/>
    </source>
</evidence>
<gene>
    <name evidence="1" type="ORF">AMEX_G27246</name>
</gene>
<accession>A0A8T2KMJ2</accession>
<evidence type="ECO:0000313" key="2">
    <source>
        <dbReference type="Proteomes" id="UP000752171"/>
    </source>
</evidence>
<dbReference type="InterPro" id="IPR032675">
    <property type="entry name" value="LRR_dom_sf"/>
</dbReference>
<dbReference type="Proteomes" id="UP000752171">
    <property type="component" value="Unassembled WGS sequence"/>
</dbReference>
<proteinExistence type="predicted"/>
<dbReference type="InterPro" id="IPR052090">
    <property type="entry name" value="Cytolytic_pore-forming_toxin"/>
</dbReference>
<reference evidence="1 2" key="1">
    <citation type="submission" date="2021-07" db="EMBL/GenBank/DDBJ databases">
        <authorList>
            <person name="Imarazene B."/>
            <person name="Zahm M."/>
            <person name="Klopp C."/>
            <person name="Cabau C."/>
            <person name="Beille S."/>
            <person name="Jouanno E."/>
            <person name="Castinel A."/>
            <person name="Lluch J."/>
            <person name="Gil L."/>
            <person name="Kuchtly C."/>
            <person name="Lopez Roques C."/>
            <person name="Donnadieu C."/>
            <person name="Parrinello H."/>
            <person name="Journot L."/>
            <person name="Du K."/>
            <person name="Schartl M."/>
            <person name="Retaux S."/>
            <person name="Guiguen Y."/>
        </authorList>
    </citation>
    <scope>NUCLEOTIDE SEQUENCE [LARGE SCALE GENOMIC DNA]</scope>
    <source>
        <strain evidence="1">Pach_M1</strain>
        <tissue evidence="1">Testis</tissue>
    </source>
</reference>
<dbReference type="PANTHER" id="PTHR31594:SF16">
    <property type="entry name" value="SI:CH211-281L24.3"/>
    <property type="match status" value="1"/>
</dbReference>
<dbReference type="InterPro" id="IPR001611">
    <property type="entry name" value="Leu-rich_rpt"/>
</dbReference>
<dbReference type="Gene3D" id="3.80.10.10">
    <property type="entry name" value="Ribonuclease Inhibitor"/>
    <property type="match status" value="1"/>
</dbReference>
<name>A0A8T2KMJ2_ASTMX</name>
<dbReference type="PANTHER" id="PTHR31594">
    <property type="entry name" value="AIG1-TYPE G DOMAIN-CONTAINING PROTEIN"/>
    <property type="match status" value="1"/>
</dbReference>
<comment type="caution">
    <text evidence="1">The sequence shown here is derived from an EMBL/GenBank/DDBJ whole genome shotgun (WGS) entry which is preliminary data.</text>
</comment>
<dbReference type="AlphaFoldDB" id="A0A8T2KMJ2"/>
<dbReference type="EMBL" id="JAICCE010000025">
    <property type="protein sequence ID" value="KAG9259719.1"/>
    <property type="molecule type" value="Genomic_DNA"/>
</dbReference>
<dbReference type="SUPFAM" id="SSF52047">
    <property type="entry name" value="RNI-like"/>
    <property type="match status" value="1"/>
</dbReference>
<organism evidence="1 2">
    <name type="scientific">Astyanax mexicanus</name>
    <name type="common">Blind cave fish</name>
    <name type="synonym">Astyanax fasciatus mexicanus</name>
    <dbReference type="NCBI Taxonomy" id="7994"/>
    <lineage>
        <taxon>Eukaryota</taxon>
        <taxon>Metazoa</taxon>
        <taxon>Chordata</taxon>
        <taxon>Craniata</taxon>
        <taxon>Vertebrata</taxon>
        <taxon>Euteleostomi</taxon>
        <taxon>Actinopterygii</taxon>
        <taxon>Neopterygii</taxon>
        <taxon>Teleostei</taxon>
        <taxon>Ostariophysi</taxon>
        <taxon>Characiformes</taxon>
        <taxon>Characoidei</taxon>
        <taxon>Acestrorhamphidae</taxon>
        <taxon>Acestrorhamphinae</taxon>
        <taxon>Astyanax</taxon>
    </lineage>
</organism>
<protein>
    <submittedName>
        <fullName evidence="1">Uncharacterized protein</fullName>
    </submittedName>
</protein>